<keyword evidence="2" id="KW-0812">Transmembrane</keyword>
<evidence type="ECO:0000313" key="5">
    <source>
        <dbReference type="RefSeq" id="XP_016706985.2"/>
    </source>
</evidence>
<evidence type="ECO:0000256" key="1">
    <source>
        <dbReference type="SAM" id="MobiDB-lite"/>
    </source>
</evidence>
<dbReference type="Pfam" id="PF07727">
    <property type="entry name" value="RVT_2"/>
    <property type="match status" value="1"/>
</dbReference>
<gene>
    <name evidence="5" type="primary">LOC107921670</name>
</gene>
<reference evidence="4" key="1">
    <citation type="journal article" date="2020" name="Nat. Genet.">
        <title>Genomic diversifications of five Gossypium allopolyploid species and their impact on cotton improvement.</title>
        <authorList>
            <person name="Chen Z.J."/>
            <person name="Sreedasyam A."/>
            <person name="Ando A."/>
            <person name="Song Q."/>
            <person name="De Santiago L.M."/>
            <person name="Hulse-Kemp A.M."/>
            <person name="Ding M."/>
            <person name="Ye W."/>
            <person name="Kirkbride R.C."/>
            <person name="Jenkins J."/>
            <person name="Plott C."/>
            <person name="Lovell J."/>
            <person name="Lin Y.M."/>
            <person name="Vaughn R."/>
            <person name="Liu B."/>
            <person name="Simpson S."/>
            <person name="Scheffler B.E."/>
            <person name="Wen L."/>
            <person name="Saski C.A."/>
            <person name="Grover C.E."/>
            <person name="Hu G."/>
            <person name="Conover J.L."/>
            <person name="Carlson J.W."/>
            <person name="Shu S."/>
            <person name="Boston L.B."/>
            <person name="Williams M."/>
            <person name="Peterson D.G."/>
            <person name="McGee K."/>
            <person name="Jones D.C."/>
            <person name="Wendel J.F."/>
            <person name="Stelly D.M."/>
            <person name="Grimwood J."/>
            <person name="Schmutz J."/>
        </authorList>
    </citation>
    <scope>NUCLEOTIDE SEQUENCE [LARGE SCALE GENOMIC DNA]</scope>
    <source>
        <strain evidence="4">cv. TM-1</strain>
    </source>
</reference>
<proteinExistence type="predicted"/>
<evidence type="ECO:0000259" key="3">
    <source>
        <dbReference type="Pfam" id="PF07727"/>
    </source>
</evidence>
<name>A0A1U8KX36_GOSHI</name>
<keyword evidence="4" id="KW-1185">Reference proteome</keyword>
<dbReference type="InterPro" id="IPR013103">
    <property type="entry name" value="RVT_2"/>
</dbReference>
<dbReference type="Proteomes" id="UP000818029">
    <property type="component" value="Chromosome D01"/>
</dbReference>
<feature type="region of interest" description="Disordered" evidence="1">
    <location>
        <begin position="1"/>
        <end position="32"/>
    </location>
</feature>
<keyword evidence="2" id="KW-0472">Membrane</keyword>
<dbReference type="KEGG" id="ghi:107921670"/>
<accession>A0A1U8KX36</accession>
<feature type="transmembrane region" description="Helical" evidence="2">
    <location>
        <begin position="193"/>
        <end position="211"/>
    </location>
</feature>
<dbReference type="RefSeq" id="XP_016706985.2">
    <property type="nucleotide sequence ID" value="XM_016851496.2"/>
</dbReference>
<reference evidence="5" key="2">
    <citation type="submission" date="2025-08" db="UniProtKB">
        <authorList>
            <consortium name="RefSeq"/>
        </authorList>
    </citation>
    <scope>IDENTIFICATION</scope>
</reference>
<dbReference type="STRING" id="3635.A0A1U8KX36"/>
<evidence type="ECO:0000256" key="2">
    <source>
        <dbReference type="SAM" id="Phobius"/>
    </source>
</evidence>
<keyword evidence="2" id="KW-1133">Transmembrane helix</keyword>
<evidence type="ECO:0000313" key="4">
    <source>
        <dbReference type="Proteomes" id="UP000818029"/>
    </source>
</evidence>
<organism evidence="4 5">
    <name type="scientific">Gossypium hirsutum</name>
    <name type="common">Upland cotton</name>
    <name type="synonym">Gossypium mexicanum</name>
    <dbReference type="NCBI Taxonomy" id="3635"/>
    <lineage>
        <taxon>Eukaryota</taxon>
        <taxon>Viridiplantae</taxon>
        <taxon>Streptophyta</taxon>
        <taxon>Embryophyta</taxon>
        <taxon>Tracheophyta</taxon>
        <taxon>Spermatophyta</taxon>
        <taxon>Magnoliopsida</taxon>
        <taxon>eudicotyledons</taxon>
        <taxon>Gunneridae</taxon>
        <taxon>Pentapetalae</taxon>
        <taxon>rosids</taxon>
        <taxon>malvids</taxon>
        <taxon>Malvales</taxon>
        <taxon>Malvaceae</taxon>
        <taxon>Malvoideae</taxon>
        <taxon>Gossypium</taxon>
    </lineage>
</organism>
<dbReference type="PaxDb" id="3635-A0A1U8KX36"/>
<sequence>MLSPPMSSLPPAPASDPSPLKKSTRNSHPPNKYGYSPKIFGYHKSIIATLSSIKIPESYLEAIQHACWQQAIQDERDALHHNQTWDIVTCPFDVTPIGCKWVFSIKLKYDGSLDRCKARLVALDNRQEYGIDYKETFPPVVKMTTVRTILALAASQDWSINQMDVKNAFLHRDLTENIYMRSPPSLTTAANELALLLILLLIVMLIGRDVLIHSTLQKDGVYTWVML</sequence>
<feature type="compositionally biased region" description="Pro residues" evidence="1">
    <location>
        <begin position="7"/>
        <end position="16"/>
    </location>
</feature>
<feature type="domain" description="Reverse transcriptase Ty1/copia-type" evidence="3">
    <location>
        <begin position="82"/>
        <end position="188"/>
    </location>
</feature>
<protein>
    <submittedName>
        <fullName evidence="5">Uncharacterized mitochondrial protein AtMg00820-like</fullName>
    </submittedName>
</protein>
<dbReference type="GeneID" id="107921670"/>
<dbReference type="AlphaFoldDB" id="A0A1U8KX36"/>